<evidence type="ECO:0000313" key="2">
    <source>
        <dbReference type="EMBL" id="EAY25143.1"/>
    </source>
</evidence>
<dbReference type="Pfam" id="PF13795">
    <property type="entry name" value="HupE_UreJ_2"/>
    <property type="match status" value="1"/>
</dbReference>
<reference evidence="2 3" key="1">
    <citation type="submission" date="2007-01" db="EMBL/GenBank/DDBJ databases">
        <authorList>
            <person name="Haygood M."/>
            <person name="Podell S."/>
            <person name="Anderson C."/>
            <person name="Hopkinson B."/>
            <person name="Roe K."/>
            <person name="Barbeau K."/>
            <person name="Gaasterland T."/>
            <person name="Ferriera S."/>
            <person name="Johnson J."/>
            <person name="Kravitz S."/>
            <person name="Beeson K."/>
            <person name="Sutton G."/>
            <person name="Rogers Y.-H."/>
            <person name="Friedman R."/>
            <person name="Frazier M."/>
            <person name="Venter J.C."/>
        </authorList>
    </citation>
    <scope>NUCLEOTIDE SEQUENCE [LARGE SCALE GENOMIC DNA]</scope>
    <source>
        <strain evidence="2 3">ATCC 23134</strain>
    </source>
</reference>
<accession>A1ZWW6</accession>
<proteinExistence type="predicted"/>
<feature type="transmembrane region" description="Helical" evidence="1">
    <location>
        <begin position="69"/>
        <end position="87"/>
    </location>
</feature>
<dbReference type="eggNOG" id="COG2370">
    <property type="taxonomic scope" value="Bacteria"/>
</dbReference>
<gene>
    <name evidence="2" type="ORF">M23134_05914</name>
</gene>
<protein>
    <submittedName>
        <fullName evidence="2">Membrane protein, putative</fullName>
    </submittedName>
</protein>
<feature type="transmembrane region" description="Helical" evidence="1">
    <location>
        <begin position="6"/>
        <end position="28"/>
    </location>
</feature>
<organism evidence="2 3">
    <name type="scientific">Microscilla marina ATCC 23134</name>
    <dbReference type="NCBI Taxonomy" id="313606"/>
    <lineage>
        <taxon>Bacteria</taxon>
        <taxon>Pseudomonadati</taxon>
        <taxon>Bacteroidota</taxon>
        <taxon>Cytophagia</taxon>
        <taxon>Cytophagales</taxon>
        <taxon>Microscillaceae</taxon>
        <taxon>Microscilla</taxon>
    </lineage>
</organism>
<dbReference type="InterPro" id="IPR032809">
    <property type="entry name" value="Put_HupE_UreJ"/>
</dbReference>
<sequence length="195" mass="21448">MYFDLGFEHIIALDAQDHIIFVVALMAIYQLKDWRKILILVTAFTLGHSLTLAISGLGYVTSNTTTVEILIAFSILVTAIVNLGQKLPKTTPQPSTREALIRYGIAFCFGLIHGLGFARQFKSISGGISDLIFKLLAFNIGLEIGQIVIVLLILLLSFLFTRQLQKKEHDWNVLLSGAALGISLFLIFQRLGGAA</sequence>
<dbReference type="AlphaFoldDB" id="A1ZWW6"/>
<keyword evidence="1" id="KW-0812">Transmembrane</keyword>
<dbReference type="EMBL" id="AAWS01000054">
    <property type="protein sequence ID" value="EAY25143.1"/>
    <property type="molecule type" value="Genomic_DNA"/>
</dbReference>
<name>A1ZWW6_MICM2</name>
<feature type="transmembrane region" description="Helical" evidence="1">
    <location>
        <begin position="99"/>
        <end position="118"/>
    </location>
</feature>
<comment type="caution">
    <text evidence="2">The sequence shown here is derived from an EMBL/GenBank/DDBJ whole genome shotgun (WGS) entry which is preliminary data.</text>
</comment>
<keyword evidence="3" id="KW-1185">Reference proteome</keyword>
<keyword evidence="1" id="KW-0472">Membrane</keyword>
<dbReference type="Proteomes" id="UP000004095">
    <property type="component" value="Unassembled WGS sequence"/>
</dbReference>
<evidence type="ECO:0000313" key="3">
    <source>
        <dbReference type="Proteomes" id="UP000004095"/>
    </source>
</evidence>
<evidence type="ECO:0000256" key="1">
    <source>
        <dbReference type="SAM" id="Phobius"/>
    </source>
</evidence>
<feature type="transmembrane region" description="Helical" evidence="1">
    <location>
        <begin position="37"/>
        <end position="57"/>
    </location>
</feature>
<feature type="transmembrane region" description="Helical" evidence="1">
    <location>
        <begin position="138"/>
        <end position="161"/>
    </location>
</feature>
<keyword evidence="1" id="KW-1133">Transmembrane helix</keyword>
<feature type="transmembrane region" description="Helical" evidence="1">
    <location>
        <begin position="173"/>
        <end position="192"/>
    </location>
</feature>